<feature type="transmembrane region" description="Helical" evidence="5">
    <location>
        <begin position="100"/>
        <end position="127"/>
    </location>
</feature>
<feature type="transmembrane region" description="Helical" evidence="5">
    <location>
        <begin position="243"/>
        <end position="260"/>
    </location>
</feature>
<dbReference type="Pfam" id="PF01694">
    <property type="entry name" value="Rhomboid"/>
    <property type="match status" value="1"/>
</dbReference>
<name>T1CTC1_9ZZZZ</name>
<feature type="transmembrane region" description="Helical" evidence="5">
    <location>
        <begin position="295"/>
        <end position="313"/>
    </location>
</feature>
<evidence type="ECO:0000259" key="6">
    <source>
        <dbReference type="Pfam" id="PF01694"/>
    </source>
</evidence>
<keyword evidence="2 5" id="KW-0812">Transmembrane</keyword>
<gene>
    <name evidence="7" type="ORF">B1A_05344</name>
</gene>
<feature type="transmembrane region" description="Helical" evidence="5">
    <location>
        <begin position="212"/>
        <end position="231"/>
    </location>
</feature>
<dbReference type="EMBL" id="AUZX01003891">
    <property type="protein sequence ID" value="EQD72655.1"/>
    <property type="molecule type" value="Genomic_DNA"/>
</dbReference>
<dbReference type="SUPFAM" id="SSF144091">
    <property type="entry name" value="Rhomboid-like"/>
    <property type="match status" value="1"/>
</dbReference>
<comment type="subcellular location">
    <subcellularLocation>
        <location evidence="1">Membrane</location>
        <topology evidence="1">Multi-pass membrane protein</topology>
    </subcellularLocation>
</comment>
<dbReference type="InterPro" id="IPR022764">
    <property type="entry name" value="Peptidase_S54_rhomboid_dom"/>
</dbReference>
<dbReference type="PANTHER" id="PTHR43066:SF5">
    <property type="entry name" value="RHOMBOID-LIKE PROTEIN 11, CHLOROPLASTIC-RELATED"/>
    <property type="match status" value="1"/>
</dbReference>
<dbReference type="PANTHER" id="PTHR43066">
    <property type="entry name" value="RHOMBOID-RELATED PROTEIN"/>
    <property type="match status" value="1"/>
</dbReference>
<evidence type="ECO:0000256" key="5">
    <source>
        <dbReference type="SAM" id="Phobius"/>
    </source>
</evidence>
<protein>
    <submittedName>
        <fullName evidence="7">Rhomboid family protein</fullName>
    </submittedName>
</protein>
<reference evidence="7" key="1">
    <citation type="submission" date="2013-08" db="EMBL/GenBank/DDBJ databases">
        <authorList>
            <person name="Mendez C."/>
            <person name="Richter M."/>
            <person name="Ferrer M."/>
            <person name="Sanchez J."/>
        </authorList>
    </citation>
    <scope>NUCLEOTIDE SEQUENCE</scope>
</reference>
<feature type="transmembrane region" description="Helical" evidence="5">
    <location>
        <begin position="181"/>
        <end position="200"/>
    </location>
</feature>
<sequence>MRSIDTDDATVPPGPEGRELRAALPASQTDVEVFRSRGRRACQERALVLTAVGIASEVISADGRFVLQVAAGDVEQSSMHLRQYDLENSPRIDPPASQPLFAHAWMGCVAYAAWLLGVAYATANGLVSLDAFSRGELYGARVQHGQWWRAWTCLTLHLSGPHLAGNLLAGIWFGYFAGRQLGAGTAWLLIVVGAGIANLLQGLLGPPGYRSAGASTAVFTALGMMAAHTWWKGRHEPHGALRRWIPLGAGVVLLGWLGTAGRHTDLMAHLLGFGVGVLIGWASACAIIDSRVARAPQWLAGLAAMAIMALAWGF</sequence>
<feature type="transmembrane region" description="Helical" evidence="5">
    <location>
        <begin position="266"/>
        <end position="288"/>
    </location>
</feature>
<evidence type="ECO:0000313" key="7">
    <source>
        <dbReference type="EMBL" id="EQD72655.1"/>
    </source>
</evidence>
<comment type="caution">
    <text evidence="7">The sequence shown here is derived from an EMBL/GenBank/DDBJ whole genome shotgun (WGS) entry which is preliminary data.</text>
</comment>
<keyword evidence="4 5" id="KW-0472">Membrane</keyword>
<accession>T1CTC1</accession>
<evidence type="ECO:0000256" key="1">
    <source>
        <dbReference type="ARBA" id="ARBA00004141"/>
    </source>
</evidence>
<reference evidence="7" key="2">
    <citation type="journal article" date="2014" name="ISME J.">
        <title>Microbial stratification in low pH oxic and suboxic macroscopic growths along an acid mine drainage.</title>
        <authorList>
            <person name="Mendez-Garcia C."/>
            <person name="Mesa V."/>
            <person name="Sprenger R.R."/>
            <person name="Richter M."/>
            <person name="Diez M.S."/>
            <person name="Solano J."/>
            <person name="Bargiela R."/>
            <person name="Golyshina O.V."/>
            <person name="Manteca A."/>
            <person name="Ramos J.L."/>
            <person name="Gallego J.R."/>
            <person name="Llorente I."/>
            <person name="Martins Dos Santos V.A."/>
            <person name="Jensen O.N."/>
            <person name="Pelaez A.I."/>
            <person name="Sanchez J."/>
            <person name="Ferrer M."/>
        </authorList>
    </citation>
    <scope>NUCLEOTIDE SEQUENCE</scope>
</reference>
<dbReference type="GO" id="GO:0004252">
    <property type="term" value="F:serine-type endopeptidase activity"/>
    <property type="evidence" value="ECO:0007669"/>
    <property type="project" value="InterPro"/>
</dbReference>
<dbReference type="AlphaFoldDB" id="T1CTC1"/>
<dbReference type="Gene3D" id="1.20.1540.10">
    <property type="entry name" value="Rhomboid-like"/>
    <property type="match status" value="1"/>
</dbReference>
<evidence type="ECO:0000256" key="3">
    <source>
        <dbReference type="ARBA" id="ARBA00022989"/>
    </source>
</evidence>
<feature type="non-terminal residue" evidence="7">
    <location>
        <position position="314"/>
    </location>
</feature>
<organism evidence="7">
    <name type="scientific">mine drainage metagenome</name>
    <dbReference type="NCBI Taxonomy" id="410659"/>
    <lineage>
        <taxon>unclassified sequences</taxon>
        <taxon>metagenomes</taxon>
        <taxon>ecological metagenomes</taxon>
    </lineage>
</organism>
<feature type="transmembrane region" description="Helical" evidence="5">
    <location>
        <begin position="147"/>
        <end position="169"/>
    </location>
</feature>
<evidence type="ECO:0000256" key="2">
    <source>
        <dbReference type="ARBA" id="ARBA00022692"/>
    </source>
</evidence>
<keyword evidence="3 5" id="KW-1133">Transmembrane helix</keyword>
<feature type="domain" description="Peptidase S54 rhomboid" evidence="6">
    <location>
        <begin position="145"/>
        <end position="282"/>
    </location>
</feature>
<proteinExistence type="predicted"/>
<dbReference type="InterPro" id="IPR035952">
    <property type="entry name" value="Rhomboid-like_sf"/>
</dbReference>
<dbReference type="GO" id="GO:0016020">
    <property type="term" value="C:membrane"/>
    <property type="evidence" value="ECO:0007669"/>
    <property type="project" value="UniProtKB-SubCell"/>
</dbReference>
<evidence type="ECO:0000256" key="4">
    <source>
        <dbReference type="ARBA" id="ARBA00023136"/>
    </source>
</evidence>